<evidence type="ECO:0000313" key="3">
    <source>
        <dbReference type="Proteomes" id="UP000663193"/>
    </source>
</evidence>
<name>A0A7U2EZD6_PHANO</name>
<evidence type="ECO:0000256" key="1">
    <source>
        <dbReference type="SAM" id="MobiDB-lite"/>
    </source>
</evidence>
<protein>
    <submittedName>
        <fullName evidence="2">Uncharacterized protein</fullName>
    </submittedName>
</protein>
<proteinExistence type="predicted"/>
<keyword evidence="3" id="KW-1185">Reference proteome</keyword>
<dbReference type="VEuPathDB" id="FungiDB:JI435_432690"/>
<accession>A0A7U2EZD6</accession>
<dbReference type="EMBL" id="CP069027">
    <property type="protein sequence ID" value="QRC95777.1"/>
    <property type="molecule type" value="Genomic_DNA"/>
</dbReference>
<dbReference type="AlphaFoldDB" id="A0A7U2EZD6"/>
<dbReference type="Proteomes" id="UP000663193">
    <property type="component" value="Chromosome 5"/>
</dbReference>
<feature type="region of interest" description="Disordered" evidence="1">
    <location>
        <begin position="66"/>
        <end position="93"/>
    </location>
</feature>
<evidence type="ECO:0000313" key="2">
    <source>
        <dbReference type="EMBL" id="QRC95777.1"/>
    </source>
</evidence>
<organism evidence="2 3">
    <name type="scientific">Phaeosphaeria nodorum (strain SN15 / ATCC MYA-4574 / FGSC 10173)</name>
    <name type="common">Glume blotch fungus</name>
    <name type="synonym">Parastagonospora nodorum</name>
    <dbReference type="NCBI Taxonomy" id="321614"/>
    <lineage>
        <taxon>Eukaryota</taxon>
        <taxon>Fungi</taxon>
        <taxon>Dikarya</taxon>
        <taxon>Ascomycota</taxon>
        <taxon>Pezizomycotina</taxon>
        <taxon>Dothideomycetes</taxon>
        <taxon>Pleosporomycetidae</taxon>
        <taxon>Pleosporales</taxon>
        <taxon>Pleosporineae</taxon>
        <taxon>Phaeosphaeriaceae</taxon>
        <taxon>Parastagonospora</taxon>
    </lineage>
</organism>
<sequence>MLGAIFCMCGIFLQKSILDASNNVSRTTELILSVSQGRREAPSEHNHGGPHQHEMFARSQIAGTPWHGLVNDPRGTQRLLGQRGKVAKDHKTD</sequence>
<reference evidence="3" key="1">
    <citation type="journal article" date="2021" name="BMC Genomics">
        <title>Chromosome-level genome assembly and manually-curated proteome of model necrotroph Parastagonospora nodorum Sn15 reveals a genome-wide trove of candidate effector homologs, and redundancy of virulence-related functions within an accessory chromosome.</title>
        <authorList>
            <person name="Bertazzoni S."/>
            <person name="Jones D.A.B."/>
            <person name="Phan H.T."/>
            <person name="Tan K.-C."/>
            <person name="Hane J.K."/>
        </authorList>
    </citation>
    <scope>NUCLEOTIDE SEQUENCE [LARGE SCALE GENOMIC DNA]</scope>
    <source>
        <strain evidence="3">SN15 / ATCC MYA-4574 / FGSC 10173)</strain>
    </source>
</reference>
<gene>
    <name evidence="2" type="ORF">JI435_432690</name>
</gene>